<evidence type="ECO:0000313" key="1">
    <source>
        <dbReference type="EMBL" id="KRZ70684.1"/>
    </source>
</evidence>
<sequence length="107" mass="11416">MSFLSKIIYSVHATYLALHVAYESSLSSSLACNDPLSWAGSFAASTGLLPRSSLSDDAPVSTCGFVSASTLSVRLPPALPLRFPSSRFVGNIPVFKRQSKSTIFISE</sequence>
<comment type="caution">
    <text evidence="1">The sequence shown here is derived from an EMBL/GenBank/DDBJ whole genome shotgun (WGS) entry which is preliminary data.</text>
</comment>
<gene>
    <name evidence="1" type="ORF">T10_947</name>
</gene>
<dbReference type="Proteomes" id="UP000054843">
    <property type="component" value="Unassembled WGS sequence"/>
</dbReference>
<dbReference type="EMBL" id="JYDO01000109">
    <property type="protein sequence ID" value="KRZ70684.1"/>
    <property type="molecule type" value="Genomic_DNA"/>
</dbReference>
<organism evidence="1 2">
    <name type="scientific">Trichinella papuae</name>
    <dbReference type="NCBI Taxonomy" id="268474"/>
    <lineage>
        <taxon>Eukaryota</taxon>
        <taxon>Metazoa</taxon>
        <taxon>Ecdysozoa</taxon>
        <taxon>Nematoda</taxon>
        <taxon>Enoplea</taxon>
        <taxon>Dorylaimia</taxon>
        <taxon>Trichinellida</taxon>
        <taxon>Trichinellidae</taxon>
        <taxon>Trichinella</taxon>
    </lineage>
</organism>
<name>A0A0V1MGF5_9BILA</name>
<accession>A0A0V1MGF5</accession>
<keyword evidence="2" id="KW-1185">Reference proteome</keyword>
<evidence type="ECO:0000313" key="2">
    <source>
        <dbReference type="Proteomes" id="UP000054843"/>
    </source>
</evidence>
<proteinExistence type="predicted"/>
<reference evidence="1 2" key="1">
    <citation type="submission" date="2015-01" db="EMBL/GenBank/DDBJ databases">
        <title>Evolution of Trichinella species and genotypes.</title>
        <authorList>
            <person name="Korhonen P.K."/>
            <person name="Edoardo P."/>
            <person name="Giuseppe L.R."/>
            <person name="Gasser R.B."/>
        </authorList>
    </citation>
    <scope>NUCLEOTIDE SEQUENCE [LARGE SCALE GENOMIC DNA]</scope>
    <source>
        <strain evidence="1">ISS1980</strain>
    </source>
</reference>
<dbReference type="AlphaFoldDB" id="A0A0V1MGF5"/>
<protein>
    <submittedName>
        <fullName evidence="1">Uncharacterized protein</fullName>
    </submittedName>
</protein>